<evidence type="ECO:0000313" key="9">
    <source>
        <dbReference type="Proteomes" id="UP000069632"/>
    </source>
</evidence>
<dbReference type="PANTHER" id="PTHR43266:SF2">
    <property type="entry name" value="MAJOR FACILITATOR SUPERFAMILY (MFS) PROFILE DOMAIN-CONTAINING PROTEIN"/>
    <property type="match status" value="1"/>
</dbReference>
<dbReference type="OrthoDB" id="9775268at2"/>
<dbReference type="Proteomes" id="UP000069632">
    <property type="component" value="Unassembled WGS sequence"/>
</dbReference>
<dbReference type="PANTHER" id="PTHR43266">
    <property type="entry name" value="MACROLIDE-EFFLUX PROTEIN"/>
    <property type="match status" value="1"/>
</dbReference>
<evidence type="ECO:0000256" key="1">
    <source>
        <dbReference type="ARBA" id="ARBA00004651"/>
    </source>
</evidence>
<keyword evidence="4 7" id="KW-0812">Transmembrane</keyword>
<dbReference type="AlphaFoldDB" id="A0A128EHD9"/>
<accession>A0A128EHD9</accession>
<name>A0A128EHD9_9BACT</name>
<feature type="transmembrane region" description="Helical" evidence="7">
    <location>
        <begin position="46"/>
        <end position="64"/>
    </location>
</feature>
<proteinExistence type="predicted"/>
<dbReference type="InterPro" id="IPR036259">
    <property type="entry name" value="MFS_trans_sf"/>
</dbReference>
<dbReference type="Pfam" id="PF07690">
    <property type="entry name" value="MFS_1"/>
    <property type="match status" value="1"/>
</dbReference>
<reference evidence="8 9" key="1">
    <citation type="submission" date="2016-02" db="EMBL/GenBank/DDBJ databases">
        <authorList>
            <consortium name="Pathogen Informatics"/>
        </authorList>
    </citation>
    <scope>NUCLEOTIDE SEQUENCE [LARGE SCALE GENOMIC DNA]</scope>
    <source>
        <strain evidence="8 9">RC20</strain>
    </source>
</reference>
<comment type="subcellular location">
    <subcellularLocation>
        <location evidence="1">Cell membrane</location>
        <topology evidence="1">Multi-pass membrane protein</topology>
    </subcellularLocation>
</comment>
<sequence>MKKYLNLLKSNQTVRLLSIIQLICYFGMWFSHIGIFTLLIELNAEVWMISLTAAMAFIPSVILAPFSGVIIDKFKALPLLMIFMVIEAVTILMLLFINDLSYFWFLQVLVFLRMGVGGIYFQVEMSLLPKILNKDELKLANEIHSIIWGVCYTAGMGLAGIFIHFFGIYTSFLVDFFIYVVGIYLLTRIKLDEKKSASNVKAINMIKEGILYIKSNPLLANLILVHAFVAVTAYDALISIMADHQYKGILSTALIIGLINTMRALGLVAGPILLSKFVNNRTLFWLFLGEAAGIVFWAVLQFNFYISFIGLFFAGLCTSVVWSYTYTLVQTHCDKKYYGRVVAYVDMIYLGTAAITSLMTGLLYSLGLGTFGITMLIAIFFILAAFYYKWVYKKWLRNG</sequence>
<evidence type="ECO:0000256" key="7">
    <source>
        <dbReference type="SAM" id="Phobius"/>
    </source>
</evidence>
<dbReference type="Gene3D" id="1.20.1250.20">
    <property type="entry name" value="MFS general substrate transporter like domains"/>
    <property type="match status" value="1"/>
</dbReference>
<evidence type="ECO:0000256" key="6">
    <source>
        <dbReference type="ARBA" id="ARBA00023136"/>
    </source>
</evidence>
<evidence type="ECO:0000256" key="3">
    <source>
        <dbReference type="ARBA" id="ARBA00022475"/>
    </source>
</evidence>
<feature type="transmembrane region" description="Helical" evidence="7">
    <location>
        <begin position="103"/>
        <end position="123"/>
    </location>
</feature>
<keyword evidence="2" id="KW-0813">Transport</keyword>
<keyword evidence="3" id="KW-1003">Cell membrane</keyword>
<evidence type="ECO:0000256" key="2">
    <source>
        <dbReference type="ARBA" id="ARBA00022448"/>
    </source>
</evidence>
<keyword evidence="9" id="KW-1185">Reference proteome</keyword>
<evidence type="ECO:0000313" key="8">
    <source>
        <dbReference type="EMBL" id="CZE49396.1"/>
    </source>
</evidence>
<feature type="transmembrane region" description="Helical" evidence="7">
    <location>
        <begin position="168"/>
        <end position="186"/>
    </location>
</feature>
<protein>
    <submittedName>
        <fullName evidence="8">Putative integral membrane protein</fullName>
    </submittedName>
</protein>
<dbReference type="SUPFAM" id="SSF103473">
    <property type="entry name" value="MFS general substrate transporter"/>
    <property type="match status" value="1"/>
</dbReference>
<feature type="transmembrane region" description="Helical" evidence="7">
    <location>
        <begin position="248"/>
        <end position="270"/>
    </location>
</feature>
<feature type="transmembrane region" description="Helical" evidence="7">
    <location>
        <begin position="143"/>
        <end position="162"/>
    </location>
</feature>
<dbReference type="GO" id="GO:0022857">
    <property type="term" value="F:transmembrane transporter activity"/>
    <property type="evidence" value="ECO:0007669"/>
    <property type="project" value="InterPro"/>
</dbReference>
<feature type="transmembrane region" description="Helical" evidence="7">
    <location>
        <begin position="218"/>
        <end position="242"/>
    </location>
</feature>
<keyword evidence="5 7" id="KW-1133">Transmembrane helix</keyword>
<organism evidence="8 9">
    <name type="scientific">Campylobacter geochelonis</name>
    <dbReference type="NCBI Taxonomy" id="1780362"/>
    <lineage>
        <taxon>Bacteria</taxon>
        <taxon>Pseudomonadati</taxon>
        <taxon>Campylobacterota</taxon>
        <taxon>Epsilonproteobacteria</taxon>
        <taxon>Campylobacterales</taxon>
        <taxon>Campylobacteraceae</taxon>
        <taxon>Campylobacter</taxon>
    </lineage>
</organism>
<dbReference type="EMBL" id="FIZP01000020">
    <property type="protein sequence ID" value="CZE49396.1"/>
    <property type="molecule type" value="Genomic_DNA"/>
</dbReference>
<feature type="transmembrane region" description="Helical" evidence="7">
    <location>
        <begin position="306"/>
        <end position="329"/>
    </location>
</feature>
<feature type="transmembrane region" description="Helical" evidence="7">
    <location>
        <begin position="370"/>
        <end position="388"/>
    </location>
</feature>
<feature type="transmembrane region" description="Helical" evidence="7">
    <location>
        <begin position="282"/>
        <end position="300"/>
    </location>
</feature>
<evidence type="ECO:0000256" key="4">
    <source>
        <dbReference type="ARBA" id="ARBA00022692"/>
    </source>
</evidence>
<keyword evidence="6 7" id="KW-0472">Membrane</keyword>
<feature type="transmembrane region" description="Helical" evidence="7">
    <location>
        <begin position="341"/>
        <end position="364"/>
    </location>
</feature>
<dbReference type="CDD" id="cd06173">
    <property type="entry name" value="MFS_MefA_like"/>
    <property type="match status" value="1"/>
</dbReference>
<feature type="transmembrane region" description="Helical" evidence="7">
    <location>
        <begin position="16"/>
        <end position="40"/>
    </location>
</feature>
<dbReference type="GO" id="GO:0005886">
    <property type="term" value="C:plasma membrane"/>
    <property type="evidence" value="ECO:0007669"/>
    <property type="project" value="UniProtKB-SubCell"/>
</dbReference>
<dbReference type="RefSeq" id="WP_075495410.1">
    <property type="nucleotide sequence ID" value="NZ_CP053844.1"/>
</dbReference>
<feature type="transmembrane region" description="Helical" evidence="7">
    <location>
        <begin position="76"/>
        <end position="97"/>
    </location>
</feature>
<evidence type="ECO:0000256" key="5">
    <source>
        <dbReference type="ARBA" id="ARBA00022989"/>
    </source>
</evidence>
<gene>
    <name evidence="8" type="ORF">ERS672216_01898</name>
</gene>
<dbReference type="InterPro" id="IPR011701">
    <property type="entry name" value="MFS"/>
</dbReference>